<evidence type="ECO:0000313" key="2">
    <source>
        <dbReference type="EMBL" id="QNN41811.1"/>
    </source>
</evidence>
<dbReference type="EMBL" id="CP060723">
    <property type="protein sequence ID" value="QNN41811.1"/>
    <property type="molecule type" value="Genomic_DNA"/>
</dbReference>
<dbReference type="KEGG" id="proe:H9L23_22355"/>
<dbReference type="CDD" id="cd09854">
    <property type="entry name" value="PIN_VapC-like"/>
    <property type="match status" value="1"/>
</dbReference>
<dbReference type="Proteomes" id="UP000515806">
    <property type="component" value="Chromosome"/>
</dbReference>
<dbReference type="SUPFAM" id="SSF88723">
    <property type="entry name" value="PIN domain-like"/>
    <property type="match status" value="1"/>
</dbReference>
<dbReference type="RefSeq" id="WP_187592388.1">
    <property type="nucleotide sequence ID" value="NZ_CP060723.1"/>
</dbReference>
<organism evidence="2 3">
    <name type="scientific">Pedobacter roseus</name>
    <dbReference type="NCBI Taxonomy" id="336820"/>
    <lineage>
        <taxon>Bacteria</taxon>
        <taxon>Pseudomonadati</taxon>
        <taxon>Bacteroidota</taxon>
        <taxon>Sphingobacteriia</taxon>
        <taxon>Sphingobacteriales</taxon>
        <taxon>Sphingobacteriaceae</taxon>
        <taxon>Pedobacter</taxon>
    </lineage>
</organism>
<gene>
    <name evidence="2" type="ORF">H9L23_22355</name>
</gene>
<sequence length="137" mass="16194">MKRIFVDTNIIVDLIADRRPFSKFAIELFEKAERKEVQLFTSSHSIATTHYLLKKYLEERTLREVIYNVLEYIQVIAIDQDIIKKGLKSKHKDFEDALQILCAYKIEKLDYIVTRNIKDFKDSEIPAFPPDELLTKI</sequence>
<evidence type="ECO:0000313" key="3">
    <source>
        <dbReference type="Proteomes" id="UP000515806"/>
    </source>
</evidence>
<dbReference type="Gene3D" id="3.40.50.1010">
    <property type="entry name" value="5'-nuclease"/>
    <property type="match status" value="1"/>
</dbReference>
<proteinExistence type="predicted"/>
<feature type="domain" description="PIN" evidence="1">
    <location>
        <begin position="3"/>
        <end position="118"/>
    </location>
</feature>
<dbReference type="InterPro" id="IPR002716">
    <property type="entry name" value="PIN_dom"/>
</dbReference>
<accession>A0A7G9QEN6</accession>
<name>A0A7G9QEN6_9SPHI</name>
<protein>
    <submittedName>
        <fullName evidence="2">PIN domain-containing protein</fullName>
    </submittedName>
</protein>
<evidence type="ECO:0000259" key="1">
    <source>
        <dbReference type="Pfam" id="PF13470"/>
    </source>
</evidence>
<dbReference type="InterPro" id="IPR029060">
    <property type="entry name" value="PIN-like_dom_sf"/>
</dbReference>
<dbReference type="AlphaFoldDB" id="A0A7G9QEN6"/>
<keyword evidence="3" id="KW-1185">Reference proteome</keyword>
<dbReference type="Pfam" id="PF13470">
    <property type="entry name" value="PIN_3"/>
    <property type="match status" value="1"/>
</dbReference>
<reference evidence="2 3" key="1">
    <citation type="submission" date="2020-08" db="EMBL/GenBank/DDBJ databases">
        <title>Genome sequence of Pedobacter roseus KACC 11594T.</title>
        <authorList>
            <person name="Hyun D.-W."/>
            <person name="Bae J.-W."/>
        </authorList>
    </citation>
    <scope>NUCLEOTIDE SEQUENCE [LARGE SCALE GENOMIC DNA]</scope>
    <source>
        <strain evidence="2 3">KACC 11594</strain>
    </source>
</reference>